<proteinExistence type="predicted"/>
<organism evidence="1 2">
    <name type="scientific">Nicotiana tabacum</name>
    <name type="common">Common tobacco</name>
    <dbReference type="NCBI Taxonomy" id="4097"/>
    <lineage>
        <taxon>Eukaryota</taxon>
        <taxon>Viridiplantae</taxon>
        <taxon>Streptophyta</taxon>
        <taxon>Embryophyta</taxon>
        <taxon>Tracheophyta</taxon>
        <taxon>Spermatophyta</taxon>
        <taxon>Magnoliopsida</taxon>
        <taxon>eudicotyledons</taxon>
        <taxon>Gunneridae</taxon>
        <taxon>Pentapetalae</taxon>
        <taxon>asterids</taxon>
        <taxon>lamiids</taxon>
        <taxon>Solanales</taxon>
        <taxon>Solanaceae</taxon>
        <taxon>Nicotianoideae</taxon>
        <taxon>Nicotianeae</taxon>
        <taxon>Nicotiana</taxon>
    </lineage>
</organism>
<protein>
    <submittedName>
        <fullName evidence="2">Inactive disease susceptibility protein LOV1</fullName>
    </submittedName>
</protein>
<reference evidence="2" key="2">
    <citation type="submission" date="2025-08" db="UniProtKB">
        <authorList>
            <consortium name="RefSeq"/>
        </authorList>
    </citation>
    <scope>IDENTIFICATION</scope>
    <source>
        <tissue evidence="2">Leaf</tissue>
    </source>
</reference>
<accession>A0AC58SLY8</accession>
<dbReference type="Proteomes" id="UP000790787">
    <property type="component" value="Chromosome 14"/>
</dbReference>
<evidence type="ECO:0000313" key="1">
    <source>
        <dbReference type="Proteomes" id="UP000790787"/>
    </source>
</evidence>
<gene>
    <name evidence="2" type="primary">LOC107773887</name>
</gene>
<sequence>MAKLALVFVIKKLRQLTLAEETELIGAYTAINNSVKSVENLQWMLTKDGQMPSDQAKEIEELVYRIEDVVQTYGVMARSRSAGSSGMLLPFKILNSGAAQKKAMSEITSLCAKINHFASPEVLQRIAGFHFESNNSWYNNCQLWRQNFAYKQDDETVGLEKEKEPILRALLDRSEGYENRFEVIPIWGLSGTGKSALANAICNDTSVVDEFKDHRLHICVSENFNLECALLHAMESFVGSVEEYAHTPPEYLIELVRQHLEKSRSLIVLEDVRSTEDWQTLRGAVGAKGCRILVTTRARQVAKTIKQTPYVHEKRPLTEENSWKLLKRIVWSENEPGGEMKSTMEKMGREMVKQCEGLPGAIIALAKLLAGKSASEWEMVQKNARPYLSQVMAPSYAELSDDLKPYFLYLGHFREDPEIEPEKLCHLWTIEGLISKGDCGSKRTLLDLTQEHLMGLAQKGMVGVRQTIIELKSCHLVGLMGDMCLSKAEEGDILKVMDLQTGDNTLQSSLSFSNTRRLVIYLGKFNSRVTPELARNLRSLRIIKAHEHQQLEEFVWPSIMSDIKKFKALRILDFDRIDFRKGKIPGGIFALPLLRYLSFEGCILKELSPYISNLSYLEVLDLRIKDTCNIIIPDVLRRMRRLQHLYLPRAFQAQNGKKLRLDGLAELQTLKNFTSKLCEIQDLFNLTKLRYLDVEVEENLEDLESITNHMSSSTAPEKWLHSSIEIKNFDCYTEARHNVFRKLLTCRGGPPKFSFEGYIDQLPPHNMISQRFTEMVLSSTQLKEDPMPILENLRNLRRLVLRDDAFLGTKMVCSASGFPQLKQLQLSSLFFLNEWMAQNSAMPMLSHLIIDNCEKLKKLPDRLKDLALSSRIQDEKDAQTICRKAS</sequence>
<keyword evidence="1" id="KW-1185">Reference proteome</keyword>
<name>A0AC58SLY8_TOBAC</name>
<evidence type="ECO:0000313" key="2">
    <source>
        <dbReference type="RefSeq" id="XP_075085991.1"/>
    </source>
</evidence>
<dbReference type="RefSeq" id="XP_075085991.1">
    <property type="nucleotide sequence ID" value="XM_075229890.1"/>
</dbReference>
<reference evidence="1" key="1">
    <citation type="journal article" date="2014" name="Nat. Commun.">
        <title>The tobacco genome sequence and its comparison with those of tomato and potato.</title>
        <authorList>
            <person name="Sierro N."/>
            <person name="Battey J.N."/>
            <person name="Ouadi S."/>
            <person name="Bakaher N."/>
            <person name="Bovet L."/>
            <person name="Willig A."/>
            <person name="Goepfert S."/>
            <person name="Peitsch M.C."/>
            <person name="Ivanov N.V."/>
        </authorList>
    </citation>
    <scope>NUCLEOTIDE SEQUENCE [LARGE SCALE GENOMIC DNA]</scope>
</reference>